<keyword evidence="3" id="KW-1185">Reference proteome</keyword>
<evidence type="ECO:0000313" key="3">
    <source>
        <dbReference type="Proteomes" id="UP000596660"/>
    </source>
</evidence>
<dbReference type="AlphaFoldDB" id="A0A803L8W5"/>
<name>A0A803L8W5_CHEQI</name>
<feature type="compositionally biased region" description="Basic and acidic residues" evidence="1">
    <location>
        <begin position="635"/>
        <end position="645"/>
    </location>
</feature>
<reference evidence="2" key="2">
    <citation type="submission" date="2021-03" db="UniProtKB">
        <authorList>
            <consortium name="EnsemblPlants"/>
        </authorList>
    </citation>
    <scope>IDENTIFICATION</scope>
</reference>
<proteinExistence type="predicted"/>
<dbReference type="EnsemblPlants" id="AUR62008304-RA">
    <property type="protein sequence ID" value="AUR62008304-RA:cds"/>
    <property type="gene ID" value="AUR62008304"/>
</dbReference>
<sequence length="670" mass="73998">MDETQKMTALKKAYAEIILNTAKEAAARIMASERKSQQFHHDLTCTKEEALRLLLRQKQTMDAKGLEFVLTDMKLCVNWEIRGSGISGFCPVGVNFCFGFEDTIEDRLTPCINEAEMKSLNQQRRIEELEAQLQEAEDIVSNLRVELNEAHMKLEEVENNQTKNSPNTTERAHSEEATEQPDNGLSEAVSVAQTNSLDVSANGRNVSKNSLEEFGFSSDPVVPSIIMRSKKPELYRNGCTQRIRAYEGSLVNGHFSLSGESDDLKNEKAIREVKESDGMYMAPVVADTTFSSGKKPFDNQGVKHVDRGSSFVQELKSRCRGRKRAVRHRRRYASTLNTIPHLANETFSNLSNSQPCLTGDEHKETLPRSPSILQSSVSEMGILSEQVATARADETEVHAAVANEDTDIASSLELIKQQSGSGDCLNVSSSKQDLKSSSMLQALKPRCLGRKRAVRCSRRRDLSAFSVVPLLANGTLSSFSNSQPCLASSHDLHETNDGSDDIDKNTLSNSSSILQSSVSEISEHVPTTRGDDTEVCVDVVTEETDVAASLNLIKQQSGSGDCLNISSSKQDLEMSNSSSVNLNSTLLEAGNVFSSPPPKDRVLKYTFQRKRKKESVSGDYSSLHQESPLKRIMVKRQDGDLEPPKSSDTSESSRDSRRMAQVARQNSIKI</sequence>
<accession>A0A803L8W5</accession>
<feature type="compositionally biased region" description="Polar residues" evidence="1">
    <location>
        <begin position="159"/>
        <end position="169"/>
    </location>
</feature>
<dbReference type="PANTHER" id="PTHR34778:SF2">
    <property type="entry name" value="OS02G0580700 PROTEIN"/>
    <property type="match status" value="1"/>
</dbReference>
<dbReference type="Gramene" id="AUR62008304-RA">
    <property type="protein sequence ID" value="AUR62008304-RA:cds"/>
    <property type="gene ID" value="AUR62008304"/>
</dbReference>
<feature type="region of interest" description="Disordered" evidence="1">
    <location>
        <begin position="155"/>
        <end position="185"/>
    </location>
</feature>
<reference evidence="2" key="1">
    <citation type="journal article" date="2017" name="Nature">
        <title>The genome of Chenopodium quinoa.</title>
        <authorList>
            <person name="Jarvis D.E."/>
            <person name="Ho Y.S."/>
            <person name="Lightfoot D.J."/>
            <person name="Schmoeckel S.M."/>
            <person name="Li B."/>
            <person name="Borm T.J.A."/>
            <person name="Ohyanagi H."/>
            <person name="Mineta K."/>
            <person name="Michell C.T."/>
            <person name="Saber N."/>
            <person name="Kharbatia N.M."/>
            <person name="Rupper R.R."/>
            <person name="Sharp A.R."/>
            <person name="Dally N."/>
            <person name="Boughton B.A."/>
            <person name="Woo Y.H."/>
            <person name="Gao G."/>
            <person name="Schijlen E.G.W.M."/>
            <person name="Guo X."/>
            <person name="Momin A.A."/>
            <person name="Negrao S."/>
            <person name="Al-Babili S."/>
            <person name="Gehring C."/>
            <person name="Roessner U."/>
            <person name="Jung C."/>
            <person name="Murphy K."/>
            <person name="Arold S.T."/>
            <person name="Gojobori T."/>
            <person name="van der Linden C.G."/>
            <person name="van Loo E.N."/>
            <person name="Jellen E.N."/>
            <person name="Maughan P.J."/>
            <person name="Tester M."/>
        </authorList>
    </citation>
    <scope>NUCLEOTIDE SEQUENCE [LARGE SCALE GENOMIC DNA]</scope>
    <source>
        <strain evidence="2">cv. PI 614886</strain>
    </source>
</reference>
<dbReference type="PANTHER" id="PTHR34778">
    <property type="entry name" value="OS02G0580700 PROTEIN"/>
    <property type="match status" value="1"/>
</dbReference>
<feature type="region of interest" description="Disordered" evidence="1">
    <location>
        <begin position="614"/>
        <end position="670"/>
    </location>
</feature>
<evidence type="ECO:0000256" key="1">
    <source>
        <dbReference type="SAM" id="MobiDB-lite"/>
    </source>
</evidence>
<organism evidence="2 3">
    <name type="scientific">Chenopodium quinoa</name>
    <name type="common">Quinoa</name>
    <dbReference type="NCBI Taxonomy" id="63459"/>
    <lineage>
        <taxon>Eukaryota</taxon>
        <taxon>Viridiplantae</taxon>
        <taxon>Streptophyta</taxon>
        <taxon>Embryophyta</taxon>
        <taxon>Tracheophyta</taxon>
        <taxon>Spermatophyta</taxon>
        <taxon>Magnoliopsida</taxon>
        <taxon>eudicotyledons</taxon>
        <taxon>Gunneridae</taxon>
        <taxon>Pentapetalae</taxon>
        <taxon>Caryophyllales</taxon>
        <taxon>Chenopodiaceae</taxon>
        <taxon>Chenopodioideae</taxon>
        <taxon>Atripliceae</taxon>
        <taxon>Chenopodium</taxon>
    </lineage>
</organism>
<protein>
    <submittedName>
        <fullName evidence="2">Uncharacterized protein</fullName>
    </submittedName>
</protein>
<evidence type="ECO:0000313" key="2">
    <source>
        <dbReference type="EnsemblPlants" id="AUR62008304-RA:cds"/>
    </source>
</evidence>
<dbReference type="SMR" id="A0A803L8W5"/>
<dbReference type="Proteomes" id="UP000596660">
    <property type="component" value="Unplaced"/>
</dbReference>